<feature type="compositionally biased region" description="Polar residues" evidence="5">
    <location>
        <begin position="20"/>
        <end position="32"/>
    </location>
</feature>
<dbReference type="InterPro" id="IPR012463">
    <property type="entry name" value="Ninja_motif"/>
</dbReference>
<dbReference type="GO" id="GO:0007165">
    <property type="term" value="P:signal transduction"/>
    <property type="evidence" value="ECO:0007669"/>
    <property type="project" value="InterPro"/>
</dbReference>
<name>A0A218WTR0_PUNGR</name>
<evidence type="ECO:0000256" key="3">
    <source>
        <dbReference type="ARBA" id="ARBA00023242"/>
    </source>
</evidence>
<dbReference type="PANTHER" id="PTHR31413:SF46">
    <property type="entry name" value="NINJA-FAMILY PROTEIN AFP1"/>
    <property type="match status" value="1"/>
</dbReference>
<evidence type="ECO:0000256" key="4">
    <source>
        <dbReference type="RuleBase" id="RU369029"/>
    </source>
</evidence>
<dbReference type="InterPro" id="IPR032310">
    <property type="entry name" value="NLS_NINJA_AFP-like"/>
</dbReference>
<reference evidence="8" key="2">
    <citation type="submission" date="2017-06" db="EMBL/GenBank/DDBJ databases">
        <title>The pomegranate genome and the genomics of punicalagin biosynthesis.</title>
        <authorList>
            <person name="Xu C."/>
        </authorList>
    </citation>
    <scope>NUCLEOTIDE SEQUENCE [LARGE SCALE GENOMIC DNA]</scope>
    <source>
        <tissue evidence="8">Fresh leaf</tissue>
    </source>
</reference>
<evidence type="ECO:0000256" key="1">
    <source>
        <dbReference type="ARBA" id="ARBA00004123"/>
    </source>
</evidence>
<evidence type="ECO:0000256" key="2">
    <source>
        <dbReference type="ARBA" id="ARBA00006081"/>
    </source>
</evidence>
<feature type="domain" description="Ethylene-responsive binding factor-associated repression" evidence="6">
    <location>
        <begin position="59"/>
        <end position="94"/>
    </location>
</feature>
<organism evidence="8 10">
    <name type="scientific">Punica granatum</name>
    <name type="common">Pomegranate</name>
    <dbReference type="NCBI Taxonomy" id="22663"/>
    <lineage>
        <taxon>Eukaryota</taxon>
        <taxon>Viridiplantae</taxon>
        <taxon>Streptophyta</taxon>
        <taxon>Embryophyta</taxon>
        <taxon>Tracheophyta</taxon>
        <taxon>Spermatophyta</taxon>
        <taxon>Magnoliopsida</taxon>
        <taxon>eudicotyledons</taxon>
        <taxon>Gunneridae</taxon>
        <taxon>Pentapetalae</taxon>
        <taxon>rosids</taxon>
        <taxon>malvids</taxon>
        <taxon>Myrtales</taxon>
        <taxon>Lythraceae</taxon>
        <taxon>Punica</taxon>
    </lineage>
</organism>
<protein>
    <recommendedName>
        <fullName evidence="4">Ninja-family protein</fullName>
    </recommendedName>
    <alternativeName>
        <fullName evidence="4">ABI-binding protein</fullName>
    </alternativeName>
</protein>
<dbReference type="Proteomes" id="UP000197138">
    <property type="component" value="Unassembled WGS sequence"/>
</dbReference>
<proteinExistence type="inferred from homology"/>
<feature type="compositionally biased region" description="Basic and acidic residues" evidence="5">
    <location>
        <begin position="301"/>
        <end position="310"/>
    </location>
</feature>
<dbReference type="InterPro" id="IPR032308">
    <property type="entry name" value="TDBD"/>
</dbReference>
<comment type="similarity">
    <text evidence="2 4">Belongs to the Ninja family.</text>
</comment>
<evidence type="ECO:0000313" key="10">
    <source>
        <dbReference type="Proteomes" id="UP000197138"/>
    </source>
</evidence>
<comment type="function">
    <text evidence="4">Acts as a negative regulator of abscisic acid (ABA) response.</text>
</comment>
<feature type="region of interest" description="Disordered" evidence="5">
    <location>
        <begin position="1"/>
        <end position="34"/>
    </location>
</feature>
<dbReference type="Pfam" id="PF16135">
    <property type="entry name" value="TDBD"/>
    <property type="match status" value="1"/>
</dbReference>
<dbReference type="Pfam" id="PF16136">
    <property type="entry name" value="NLS_NINJA_AFP"/>
    <property type="match status" value="1"/>
</dbReference>
<feature type="compositionally biased region" description="Low complexity" evidence="5">
    <location>
        <begin position="229"/>
        <end position="245"/>
    </location>
</feature>
<dbReference type="EMBL" id="MTKT01003224">
    <property type="protein sequence ID" value="OWM75889.1"/>
    <property type="molecule type" value="Genomic_DNA"/>
</dbReference>
<feature type="compositionally biased region" description="Basic and acidic residues" evidence="5">
    <location>
        <begin position="130"/>
        <end position="139"/>
    </location>
</feature>
<feature type="compositionally biased region" description="Gly residues" evidence="5">
    <location>
        <begin position="214"/>
        <end position="223"/>
    </location>
</feature>
<gene>
    <name evidence="8" type="ORF">CDL15_Pgr009533</name>
    <name evidence="9" type="ORF">CRG98_035158</name>
</gene>
<feature type="region of interest" description="Disordered" evidence="5">
    <location>
        <begin position="93"/>
        <end position="310"/>
    </location>
</feature>
<dbReference type="GO" id="GO:0009737">
    <property type="term" value="P:response to abscisic acid"/>
    <property type="evidence" value="ECO:0007669"/>
    <property type="project" value="TreeGrafter"/>
</dbReference>
<dbReference type="EMBL" id="PGOL01002894">
    <property type="protein sequence ID" value="PKI44426.1"/>
    <property type="molecule type" value="Genomic_DNA"/>
</dbReference>
<evidence type="ECO:0000259" key="7">
    <source>
        <dbReference type="Pfam" id="PF16135"/>
    </source>
</evidence>
<dbReference type="GO" id="GO:0005634">
    <property type="term" value="C:nucleus"/>
    <property type="evidence" value="ECO:0007669"/>
    <property type="project" value="UniProtKB-SubCell"/>
</dbReference>
<dbReference type="AlphaFoldDB" id="A0A218WTR0"/>
<reference evidence="10" key="1">
    <citation type="journal article" date="2017" name="Plant J.">
        <title>The pomegranate (Punica granatum L.) genome and the genomics of punicalagin biosynthesis.</title>
        <authorList>
            <person name="Qin G."/>
            <person name="Xu C."/>
            <person name="Ming R."/>
            <person name="Tang H."/>
            <person name="Guyot R."/>
            <person name="Kramer E.M."/>
            <person name="Hu Y."/>
            <person name="Yi X."/>
            <person name="Qi Y."/>
            <person name="Xu X."/>
            <person name="Gao Z."/>
            <person name="Pan H."/>
            <person name="Jian J."/>
            <person name="Tian Y."/>
            <person name="Yue Z."/>
            <person name="Xu Y."/>
        </authorList>
    </citation>
    <scope>NUCLEOTIDE SEQUENCE [LARGE SCALE GENOMIC DNA]</scope>
    <source>
        <strain evidence="10">cv. Dabenzi</strain>
    </source>
</reference>
<keyword evidence="3 4" id="KW-0539">Nucleus</keyword>
<sequence>MCGLGTEKDSMGEAEEGRRSNTNSSMTQNLSLQLDKYPRDLLQRFMSSTHQSDYATADEETEDLELNLGLSLGGRFGVDKSPRSKLIRSSSIAGFIPLPGPQGEESPTPPRGSYPPLMRTASLPTETEEEWRKRKELQTLRRMAAKKRRSEKQRSLNSKAEKEGGGGGGEETGASGRASNAVAPPFGLSSWSQAVLGGSSGDGGGAKGKDGVLGSSGGSGVLGFGPQTSQGSAESQGGSSSGMSESDGRLKQGSGGCSGARSPVGQLLQDRIGNESAGSSGARKSESLARASRQDTLSPSKRPEPAENRGKEIGINAMEDMPCVFTKGDGPNGKRIEGILYKYGKGEEVRIMCVCHGSFLSPAEFVKHAGGGDVAHPLRHIVINSNPTFMR</sequence>
<reference evidence="9 11" key="3">
    <citation type="submission" date="2017-11" db="EMBL/GenBank/DDBJ databases">
        <title>De-novo sequencing of pomegranate (Punica granatum L.) genome.</title>
        <authorList>
            <person name="Akparov Z."/>
            <person name="Amiraslanov A."/>
            <person name="Hajiyeva S."/>
            <person name="Abbasov M."/>
            <person name="Kaur K."/>
            <person name="Hamwieh A."/>
            <person name="Solovyev V."/>
            <person name="Salamov A."/>
            <person name="Braich B."/>
            <person name="Kosarev P."/>
            <person name="Mahmoud A."/>
            <person name="Hajiyev E."/>
            <person name="Babayeva S."/>
            <person name="Izzatullayeva V."/>
            <person name="Mammadov A."/>
            <person name="Mammadov A."/>
            <person name="Sharifova S."/>
            <person name="Ojaghi J."/>
            <person name="Eynullazada K."/>
            <person name="Bayramov B."/>
            <person name="Abdulazimova A."/>
            <person name="Shahmuradov I."/>
        </authorList>
    </citation>
    <scope>NUCLEOTIDE SEQUENCE [LARGE SCALE GENOMIC DNA]</scope>
    <source>
        <strain evidence="9">AG2017</strain>
        <strain evidence="11">cv. AG2017</strain>
        <tissue evidence="9">Leaf</tissue>
    </source>
</reference>
<feature type="compositionally biased region" description="Basic and acidic residues" evidence="5">
    <location>
        <begin position="1"/>
        <end position="19"/>
    </location>
</feature>
<evidence type="ECO:0000313" key="11">
    <source>
        <dbReference type="Proteomes" id="UP000233551"/>
    </source>
</evidence>
<comment type="caution">
    <text evidence="8">The sequence shown here is derived from an EMBL/GenBank/DDBJ whole genome shotgun (WGS) entry which is preliminary data.</text>
</comment>
<dbReference type="Proteomes" id="UP000233551">
    <property type="component" value="Unassembled WGS sequence"/>
</dbReference>
<accession>A0A218WTR0</accession>
<comment type="subcellular location">
    <subcellularLocation>
        <location evidence="1 4">Nucleus</location>
    </subcellularLocation>
</comment>
<evidence type="ECO:0000313" key="9">
    <source>
        <dbReference type="EMBL" id="PKI44426.1"/>
    </source>
</evidence>
<dbReference type="STRING" id="22663.A0A218WTR0"/>
<dbReference type="GO" id="GO:0045892">
    <property type="term" value="P:negative regulation of DNA-templated transcription"/>
    <property type="evidence" value="ECO:0007669"/>
    <property type="project" value="TreeGrafter"/>
</dbReference>
<dbReference type="InterPro" id="IPR031307">
    <property type="entry name" value="Ninja_fam"/>
</dbReference>
<dbReference type="Pfam" id="PF07897">
    <property type="entry name" value="EAR"/>
    <property type="match status" value="1"/>
</dbReference>
<evidence type="ECO:0000256" key="5">
    <source>
        <dbReference type="SAM" id="MobiDB-lite"/>
    </source>
</evidence>
<evidence type="ECO:0000259" key="6">
    <source>
        <dbReference type="Pfam" id="PF07897"/>
    </source>
</evidence>
<dbReference type="GeneID" id="116210591"/>
<keyword evidence="11" id="KW-1185">Reference proteome</keyword>
<feature type="domain" description="Tify" evidence="7">
    <location>
        <begin position="350"/>
        <end position="385"/>
    </location>
</feature>
<evidence type="ECO:0000313" key="8">
    <source>
        <dbReference type="EMBL" id="OWM75889.1"/>
    </source>
</evidence>
<dbReference type="OrthoDB" id="667358at2759"/>
<dbReference type="PANTHER" id="PTHR31413">
    <property type="entry name" value="AFP HOMOLOG 2"/>
    <property type="match status" value="1"/>
</dbReference>